<dbReference type="InterPro" id="IPR013216">
    <property type="entry name" value="Methyltransf_11"/>
</dbReference>
<evidence type="ECO:0000256" key="1">
    <source>
        <dbReference type="ARBA" id="ARBA00022603"/>
    </source>
</evidence>
<reference evidence="6" key="1">
    <citation type="submission" date="2016-10" db="EMBL/GenBank/DDBJ databases">
        <authorList>
            <person name="Varghese N."/>
            <person name="Submissions S."/>
        </authorList>
    </citation>
    <scope>NUCLEOTIDE SEQUENCE [LARGE SCALE GENOMIC DNA]</scope>
    <source>
        <strain evidence="6">IBRC-M 10043</strain>
    </source>
</reference>
<accession>A0A1H8V6U4</accession>
<keyword evidence="6" id="KW-1185">Reference proteome</keyword>
<dbReference type="AlphaFoldDB" id="A0A1H8V6U4"/>
<proteinExistence type="predicted"/>
<protein>
    <submittedName>
        <fullName evidence="5">Methyltransferase domain-containing protein</fullName>
    </submittedName>
</protein>
<evidence type="ECO:0000313" key="6">
    <source>
        <dbReference type="Proteomes" id="UP000198775"/>
    </source>
</evidence>
<evidence type="ECO:0000256" key="2">
    <source>
        <dbReference type="ARBA" id="ARBA00022679"/>
    </source>
</evidence>
<keyword evidence="3" id="KW-0949">S-adenosyl-L-methionine</keyword>
<gene>
    <name evidence="5" type="ORF">SAMN05216388_103321</name>
</gene>
<dbReference type="CDD" id="cd02440">
    <property type="entry name" value="AdoMet_MTases"/>
    <property type="match status" value="1"/>
</dbReference>
<name>A0A1H8V6U4_9EURY</name>
<dbReference type="SUPFAM" id="SSF53335">
    <property type="entry name" value="S-adenosyl-L-methionine-dependent methyltransferases"/>
    <property type="match status" value="1"/>
</dbReference>
<dbReference type="Proteomes" id="UP000198775">
    <property type="component" value="Unassembled WGS sequence"/>
</dbReference>
<dbReference type="GO" id="GO:0032259">
    <property type="term" value="P:methylation"/>
    <property type="evidence" value="ECO:0007669"/>
    <property type="project" value="UniProtKB-KW"/>
</dbReference>
<dbReference type="Gene3D" id="3.40.50.150">
    <property type="entry name" value="Vaccinia Virus protein VP39"/>
    <property type="match status" value="1"/>
</dbReference>
<dbReference type="Pfam" id="PF08241">
    <property type="entry name" value="Methyltransf_11"/>
    <property type="match status" value="1"/>
</dbReference>
<dbReference type="PANTHER" id="PTHR43464:SF19">
    <property type="entry name" value="UBIQUINONE BIOSYNTHESIS O-METHYLTRANSFERASE, MITOCHONDRIAL"/>
    <property type="match status" value="1"/>
</dbReference>
<evidence type="ECO:0000313" key="5">
    <source>
        <dbReference type="EMBL" id="SEP10498.1"/>
    </source>
</evidence>
<dbReference type="InterPro" id="IPR029063">
    <property type="entry name" value="SAM-dependent_MTases_sf"/>
</dbReference>
<evidence type="ECO:0000256" key="3">
    <source>
        <dbReference type="ARBA" id="ARBA00022691"/>
    </source>
</evidence>
<sequence length="248" mass="28047">MNEEMRQSREFYQEYFSEASDLTYDNQQRYEILHSLVDEIPLDSTASVIDIGSGSGRNTTFLSTRFEDVMAIDITEPPLMEETIEKTDASFAEAALPYLPFKSGTFDLVVCSEVIEHIPERSLQLAAIEEITRLLTSGGWLVISTPNPNSPYSRIMNFILNFAEFTGAYESADGQLVENWIPPQELKNAILNDLQIKEARGSYYSLPGFNTGLERTLRPISDAITERNLAPNFGLYQYYIARNDPPES</sequence>
<evidence type="ECO:0000259" key="4">
    <source>
        <dbReference type="Pfam" id="PF08241"/>
    </source>
</evidence>
<organism evidence="5 6">
    <name type="scientific">Halorientalis persicus</name>
    <dbReference type="NCBI Taxonomy" id="1367881"/>
    <lineage>
        <taxon>Archaea</taxon>
        <taxon>Methanobacteriati</taxon>
        <taxon>Methanobacteriota</taxon>
        <taxon>Stenosarchaea group</taxon>
        <taxon>Halobacteria</taxon>
        <taxon>Halobacteriales</taxon>
        <taxon>Haloarculaceae</taxon>
        <taxon>Halorientalis</taxon>
    </lineage>
</organism>
<feature type="domain" description="Methyltransferase type 11" evidence="4">
    <location>
        <begin position="49"/>
        <end position="143"/>
    </location>
</feature>
<keyword evidence="2 5" id="KW-0808">Transferase</keyword>
<dbReference type="OrthoDB" id="8915at2157"/>
<dbReference type="EMBL" id="FOCX01000033">
    <property type="protein sequence ID" value="SEP10498.1"/>
    <property type="molecule type" value="Genomic_DNA"/>
</dbReference>
<keyword evidence="1 5" id="KW-0489">Methyltransferase</keyword>
<dbReference type="GO" id="GO:0008757">
    <property type="term" value="F:S-adenosylmethionine-dependent methyltransferase activity"/>
    <property type="evidence" value="ECO:0007669"/>
    <property type="project" value="InterPro"/>
</dbReference>
<dbReference type="PANTHER" id="PTHR43464">
    <property type="entry name" value="METHYLTRANSFERASE"/>
    <property type="match status" value="1"/>
</dbReference>
<dbReference type="RefSeq" id="WP_092663841.1">
    <property type="nucleotide sequence ID" value="NZ_FOCX01000033.1"/>
</dbReference>